<sequence length="296" mass="32619">MFQIEGTGLAITVPVINFIDNNGECWLGGGLVPDAIVLAEEAVDHFHEIADFHKGLRSLMEVIGELLEKHYAIHEVALQVSKVLLSKWAEGHYWSVVDFESLASQLTSDLQEASGDHRLHVFHCDVEPETIHDPGRIPTAEEVGYIIDALFKTELLPEPLRHLYTIFDRTTTTMTEVMTLPHVRGQRYGSSKDVYILTSHMTGSAAEVFTRTMKDLNRATIIGEPTIGGSLSSGTYQIGDSTLYASIPNQAVLSATTGKMWSVSGVEPHVFAQARNALHVAQKLIEAKPLKTENSQ</sequence>
<dbReference type="SMART" id="SM00245">
    <property type="entry name" value="TSPc"/>
    <property type="match status" value="1"/>
</dbReference>
<feature type="domain" description="Tail specific protease" evidence="1">
    <location>
        <begin position="103"/>
        <end position="273"/>
    </location>
</feature>
<dbReference type="Pfam" id="PF03572">
    <property type="entry name" value="Peptidase_S41"/>
    <property type="match status" value="1"/>
</dbReference>
<dbReference type="PANTHER" id="PTHR11261">
    <property type="entry name" value="INTERPHOTORECEPTOR RETINOID-BINDING PROTEIN"/>
    <property type="match status" value="1"/>
</dbReference>
<dbReference type="Proteomes" id="UP001153269">
    <property type="component" value="Unassembled WGS sequence"/>
</dbReference>
<dbReference type="Gene3D" id="3.30.750.44">
    <property type="match status" value="3"/>
</dbReference>
<dbReference type="GO" id="GO:0008236">
    <property type="term" value="F:serine-type peptidase activity"/>
    <property type="evidence" value="ECO:0007669"/>
    <property type="project" value="InterPro"/>
</dbReference>
<gene>
    <name evidence="2" type="ORF">PLEPLA_LOCUS26053</name>
</gene>
<name>A0A9N7YTY2_PLEPL</name>
<dbReference type="Pfam" id="PF11918">
    <property type="entry name" value="Peptidase_S41_N"/>
    <property type="match status" value="1"/>
</dbReference>
<dbReference type="InterPro" id="IPR029045">
    <property type="entry name" value="ClpP/crotonase-like_dom_sf"/>
</dbReference>
<dbReference type="SUPFAM" id="SSF52096">
    <property type="entry name" value="ClpP/crotonase"/>
    <property type="match status" value="2"/>
</dbReference>
<protein>
    <recommendedName>
        <fullName evidence="1">Tail specific protease domain-containing protein</fullName>
    </recommendedName>
</protein>
<dbReference type="Gene3D" id="3.90.226.10">
    <property type="entry name" value="2-enoyl-CoA Hydratase, Chain A, domain 1"/>
    <property type="match status" value="2"/>
</dbReference>
<dbReference type="GO" id="GO:0006508">
    <property type="term" value="P:proteolysis"/>
    <property type="evidence" value="ECO:0007669"/>
    <property type="project" value="InterPro"/>
</dbReference>
<dbReference type="AlphaFoldDB" id="A0A9N7YTY2"/>
<reference evidence="2" key="1">
    <citation type="submission" date="2020-03" db="EMBL/GenBank/DDBJ databases">
        <authorList>
            <person name="Weist P."/>
        </authorList>
    </citation>
    <scope>NUCLEOTIDE SEQUENCE</scope>
</reference>
<comment type="caution">
    <text evidence="2">The sequence shown here is derived from an EMBL/GenBank/DDBJ whole genome shotgun (WGS) entry which is preliminary data.</text>
</comment>
<dbReference type="PANTHER" id="PTHR11261:SF3">
    <property type="entry name" value="RETINOL-BINDING PROTEIN 3"/>
    <property type="match status" value="1"/>
</dbReference>
<keyword evidence="3" id="KW-1185">Reference proteome</keyword>
<dbReference type="EMBL" id="CADEAL010002112">
    <property type="protein sequence ID" value="CAB1438095.1"/>
    <property type="molecule type" value="Genomic_DNA"/>
</dbReference>
<proteinExistence type="predicted"/>
<evidence type="ECO:0000313" key="3">
    <source>
        <dbReference type="Proteomes" id="UP001153269"/>
    </source>
</evidence>
<dbReference type="InterPro" id="IPR005151">
    <property type="entry name" value="Tail-specific_protease"/>
</dbReference>
<dbReference type="CDD" id="cd07563">
    <property type="entry name" value="Peptidase_S41_IRBP"/>
    <property type="match status" value="1"/>
</dbReference>
<accession>A0A9N7YTY2</accession>
<evidence type="ECO:0000313" key="2">
    <source>
        <dbReference type="EMBL" id="CAB1438095.1"/>
    </source>
</evidence>
<evidence type="ECO:0000259" key="1">
    <source>
        <dbReference type="SMART" id="SM00245"/>
    </source>
</evidence>
<organism evidence="2 3">
    <name type="scientific">Pleuronectes platessa</name>
    <name type="common">European plaice</name>
    <dbReference type="NCBI Taxonomy" id="8262"/>
    <lineage>
        <taxon>Eukaryota</taxon>
        <taxon>Metazoa</taxon>
        <taxon>Chordata</taxon>
        <taxon>Craniata</taxon>
        <taxon>Vertebrata</taxon>
        <taxon>Euteleostomi</taxon>
        <taxon>Actinopterygii</taxon>
        <taxon>Neopterygii</taxon>
        <taxon>Teleostei</taxon>
        <taxon>Neoteleostei</taxon>
        <taxon>Acanthomorphata</taxon>
        <taxon>Carangaria</taxon>
        <taxon>Pleuronectiformes</taxon>
        <taxon>Pleuronectoidei</taxon>
        <taxon>Pleuronectidae</taxon>
        <taxon>Pleuronectes</taxon>
    </lineage>
</organism>